<dbReference type="AlphaFoldDB" id="A0A7N2N4P9"/>
<proteinExistence type="predicted"/>
<evidence type="ECO:0000256" key="1">
    <source>
        <dbReference type="ARBA" id="ARBA00022737"/>
    </source>
</evidence>
<reference evidence="4" key="2">
    <citation type="submission" date="2021-01" db="UniProtKB">
        <authorList>
            <consortium name="EnsemblPlants"/>
        </authorList>
    </citation>
    <scope>IDENTIFICATION</scope>
</reference>
<dbReference type="InterPro" id="IPR032675">
    <property type="entry name" value="LRR_dom_sf"/>
</dbReference>
<evidence type="ECO:0000259" key="3">
    <source>
        <dbReference type="Pfam" id="PF23598"/>
    </source>
</evidence>
<evidence type="ECO:0000256" key="2">
    <source>
        <dbReference type="SAM" id="MobiDB-lite"/>
    </source>
</evidence>
<dbReference type="PANTHER" id="PTHR47186">
    <property type="entry name" value="LEUCINE-RICH REPEAT-CONTAINING PROTEIN 57"/>
    <property type="match status" value="1"/>
</dbReference>
<protein>
    <recommendedName>
        <fullName evidence="3">Disease resistance R13L4/SHOC-2-like LRR domain-containing protein</fullName>
    </recommendedName>
</protein>
<feature type="compositionally biased region" description="Polar residues" evidence="2">
    <location>
        <begin position="148"/>
        <end position="161"/>
    </location>
</feature>
<dbReference type="EnsemblPlants" id="QL12p010174:mrna">
    <property type="protein sequence ID" value="QL12p010174:mrna"/>
    <property type="gene ID" value="QL12p010174"/>
</dbReference>
<feature type="region of interest" description="Disordered" evidence="2">
    <location>
        <begin position="140"/>
        <end position="161"/>
    </location>
</feature>
<sequence>MFSSNEAQKSPGETSTLPEGEHTVSQTTLETTTTNNSNTATITTNPDNNGNNNGGGGTDRISIHFNHLKKLLEQMKSYLTELKTPSGDQRCKHHEDLQKKLQDLSEKENAPSAPKIPSSRLSDIRKEILKLNQQLISSLDSLSKENSPKSNNLQTSSGSNGRHSAVGELVNVHQGEFFSSCSFFREIQEFFYGLDRKSQFLLSCFTVFPENAVVKRRIFVYWGLGEVELRDAEGKSPEKIVDEILEEFQEKGLIKPAIKKRKQPQHVKSYRMDPLVRSATLKGNPVVDENVSWPRSQRLCLQNIVEPDERKPSSGKDIKRTVSDQDLENAVTLFNVNEPFPDLELARLTKMKDKNVAQTKEPSAADWLSKMKSAKVVCLGSWPGSAKSHIEVQSREFLKGLTNMKDVCLQGISRIKELPRSIGPLRSLLILDLKECHNLEILSEEIANLTNLWYLDVSDCYLLADMPKGLEAQSELRVLKRFVISNRQKIRRSGTLHDLKRLRKLTINARRKDFPTGNDLSALQELGEGVLRNLTIVWGPAEPNKAPKSEAEIVEETKSAGTVPIVEIETLPRQLKKLDLQCFPKSTATWLTPESLPNLEKLYVRGGNLATLGESKWSQVKILRLKYLNELKTTWKNRKNLFQNWNTWRKSIALGSYSALATSMECG</sequence>
<organism evidence="4 5">
    <name type="scientific">Quercus lobata</name>
    <name type="common">Valley oak</name>
    <dbReference type="NCBI Taxonomy" id="97700"/>
    <lineage>
        <taxon>Eukaryota</taxon>
        <taxon>Viridiplantae</taxon>
        <taxon>Streptophyta</taxon>
        <taxon>Embryophyta</taxon>
        <taxon>Tracheophyta</taxon>
        <taxon>Spermatophyta</taxon>
        <taxon>Magnoliopsida</taxon>
        <taxon>eudicotyledons</taxon>
        <taxon>Gunneridae</taxon>
        <taxon>Pentapetalae</taxon>
        <taxon>rosids</taxon>
        <taxon>fabids</taxon>
        <taxon>Fagales</taxon>
        <taxon>Fagaceae</taxon>
        <taxon>Quercus</taxon>
    </lineage>
</organism>
<dbReference type="InParanoid" id="A0A7N2N4P9"/>
<dbReference type="PANTHER" id="PTHR47186:SF45">
    <property type="entry name" value="DISEASE RESISTANCE RPP13-LIKE PROTEIN 1"/>
    <property type="match status" value="1"/>
</dbReference>
<evidence type="ECO:0000313" key="5">
    <source>
        <dbReference type="Proteomes" id="UP000594261"/>
    </source>
</evidence>
<dbReference type="SUPFAM" id="SSF52047">
    <property type="entry name" value="RNI-like"/>
    <property type="match status" value="1"/>
</dbReference>
<dbReference type="EMBL" id="LRBV02000012">
    <property type="status" value="NOT_ANNOTATED_CDS"/>
    <property type="molecule type" value="Genomic_DNA"/>
</dbReference>
<dbReference type="Pfam" id="PF23598">
    <property type="entry name" value="LRR_14"/>
    <property type="match status" value="1"/>
</dbReference>
<feature type="compositionally biased region" description="Polar residues" evidence="2">
    <location>
        <begin position="1"/>
        <end position="17"/>
    </location>
</feature>
<dbReference type="Gramene" id="QL12p010174:mrna">
    <property type="protein sequence ID" value="QL12p010174:mrna"/>
    <property type="gene ID" value="QL12p010174"/>
</dbReference>
<dbReference type="Proteomes" id="UP000594261">
    <property type="component" value="Chromosome 12"/>
</dbReference>
<evidence type="ECO:0000313" key="4">
    <source>
        <dbReference type="EnsemblPlants" id="QL12p010174:mrna"/>
    </source>
</evidence>
<dbReference type="InterPro" id="IPR055414">
    <property type="entry name" value="LRR_R13L4/SHOC2-like"/>
</dbReference>
<keyword evidence="5" id="KW-1185">Reference proteome</keyword>
<dbReference type="Gene3D" id="3.80.10.10">
    <property type="entry name" value="Ribonuclease Inhibitor"/>
    <property type="match status" value="1"/>
</dbReference>
<feature type="compositionally biased region" description="Low complexity" evidence="2">
    <location>
        <begin position="27"/>
        <end position="51"/>
    </location>
</feature>
<accession>A0A7N2N4P9</accession>
<reference evidence="4 5" key="1">
    <citation type="journal article" date="2016" name="G3 (Bethesda)">
        <title>First Draft Assembly and Annotation of the Genome of a California Endemic Oak Quercus lobata Nee (Fagaceae).</title>
        <authorList>
            <person name="Sork V.L."/>
            <person name="Fitz-Gibbon S.T."/>
            <person name="Puiu D."/>
            <person name="Crepeau M."/>
            <person name="Gugger P.F."/>
            <person name="Sherman R."/>
            <person name="Stevens K."/>
            <person name="Langley C.H."/>
            <person name="Pellegrini M."/>
            <person name="Salzberg S.L."/>
        </authorList>
    </citation>
    <scope>NUCLEOTIDE SEQUENCE [LARGE SCALE GENOMIC DNA]</scope>
    <source>
        <strain evidence="4 5">cv. SW786</strain>
    </source>
</reference>
<name>A0A7N2N4P9_QUELO</name>
<keyword evidence="1" id="KW-0677">Repeat</keyword>
<feature type="domain" description="Disease resistance R13L4/SHOC-2-like LRR" evidence="3">
    <location>
        <begin position="391"/>
        <end position="605"/>
    </location>
</feature>
<feature type="region of interest" description="Disordered" evidence="2">
    <location>
        <begin position="1"/>
        <end position="61"/>
    </location>
</feature>